<accession>A0AAV8SL09</accession>
<proteinExistence type="predicted"/>
<feature type="region of interest" description="Disordered" evidence="1">
    <location>
        <begin position="1"/>
        <end position="29"/>
    </location>
</feature>
<dbReference type="PANTHER" id="PTHR34539:SF15">
    <property type="match status" value="1"/>
</dbReference>
<dbReference type="Proteomes" id="UP001159364">
    <property type="component" value="Linkage Group LG10"/>
</dbReference>
<dbReference type="PANTHER" id="PTHR34539">
    <property type="entry name" value="T6J4.11 PROTEIN"/>
    <property type="match status" value="1"/>
</dbReference>
<sequence>MDKTQSQSGHLDNKKRARDDSCSDSLESKIPRVCSQDSLVNSPEPVEIPVHSDGSVLISVDSSDNKRIQNDLLSLVDISDDFAIQGLESVIKSFEDEIIFPNPLPEIAPPSAEVSSLSDESQTDIIFLFEASDDELGLPPSFSSGDEGKIGADDPSVMSLSGTEFLSEMLRFEDVTPNFDSFEFEFGCESDSNSYDRSHNDDDDFVALGGLFDHSDSGQVALEMLVLRPQPGSLPLL</sequence>
<organism evidence="2 3">
    <name type="scientific">Erythroxylum novogranatense</name>
    <dbReference type="NCBI Taxonomy" id="1862640"/>
    <lineage>
        <taxon>Eukaryota</taxon>
        <taxon>Viridiplantae</taxon>
        <taxon>Streptophyta</taxon>
        <taxon>Embryophyta</taxon>
        <taxon>Tracheophyta</taxon>
        <taxon>Spermatophyta</taxon>
        <taxon>Magnoliopsida</taxon>
        <taxon>eudicotyledons</taxon>
        <taxon>Gunneridae</taxon>
        <taxon>Pentapetalae</taxon>
        <taxon>rosids</taxon>
        <taxon>fabids</taxon>
        <taxon>Malpighiales</taxon>
        <taxon>Erythroxylaceae</taxon>
        <taxon>Erythroxylum</taxon>
    </lineage>
</organism>
<protein>
    <submittedName>
        <fullName evidence="2">Uncharacterized protein</fullName>
    </submittedName>
</protein>
<keyword evidence="3" id="KW-1185">Reference proteome</keyword>
<feature type="compositionally biased region" description="Polar residues" evidence="1">
    <location>
        <begin position="1"/>
        <end position="10"/>
    </location>
</feature>
<evidence type="ECO:0000256" key="1">
    <source>
        <dbReference type="SAM" id="MobiDB-lite"/>
    </source>
</evidence>
<reference evidence="2 3" key="1">
    <citation type="submission" date="2021-09" db="EMBL/GenBank/DDBJ databases">
        <title>Genomic insights and catalytic innovation underlie evolution of tropane alkaloids biosynthesis.</title>
        <authorList>
            <person name="Wang Y.-J."/>
            <person name="Tian T."/>
            <person name="Huang J.-P."/>
            <person name="Huang S.-X."/>
        </authorList>
    </citation>
    <scope>NUCLEOTIDE SEQUENCE [LARGE SCALE GENOMIC DNA]</scope>
    <source>
        <strain evidence="2">KIB-2018</strain>
        <tissue evidence="2">Leaf</tissue>
    </source>
</reference>
<evidence type="ECO:0000313" key="2">
    <source>
        <dbReference type="EMBL" id="KAJ8752735.1"/>
    </source>
</evidence>
<dbReference type="EMBL" id="JAIWQS010000010">
    <property type="protein sequence ID" value="KAJ8752735.1"/>
    <property type="molecule type" value="Genomic_DNA"/>
</dbReference>
<evidence type="ECO:0000313" key="3">
    <source>
        <dbReference type="Proteomes" id="UP001159364"/>
    </source>
</evidence>
<comment type="caution">
    <text evidence="2">The sequence shown here is derived from an EMBL/GenBank/DDBJ whole genome shotgun (WGS) entry which is preliminary data.</text>
</comment>
<gene>
    <name evidence="2" type="ORF">K2173_007045</name>
</gene>
<name>A0AAV8SL09_9ROSI</name>
<feature type="compositionally biased region" description="Basic and acidic residues" evidence="1">
    <location>
        <begin position="11"/>
        <end position="29"/>
    </location>
</feature>
<dbReference type="AlphaFoldDB" id="A0AAV8SL09"/>